<dbReference type="InterPro" id="IPR004852">
    <property type="entry name" value="Di-haem_cyt_c_peroxidsae"/>
</dbReference>
<dbReference type="GO" id="GO:0030313">
    <property type="term" value="C:cell envelope"/>
    <property type="evidence" value="ECO:0007669"/>
    <property type="project" value="UniProtKB-SubCell"/>
</dbReference>
<keyword evidence="4" id="KW-0560">Oxidoreductase</keyword>
<evidence type="ECO:0000313" key="9">
    <source>
        <dbReference type="EMBL" id="QIA66144.1"/>
    </source>
</evidence>
<dbReference type="GO" id="GO:0004130">
    <property type="term" value="F:cytochrome-c peroxidase activity"/>
    <property type="evidence" value="ECO:0007669"/>
    <property type="project" value="TreeGrafter"/>
</dbReference>
<dbReference type="GO" id="GO:0009055">
    <property type="term" value="F:electron transfer activity"/>
    <property type="evidence" value="ECO:0007669"/>
    <property type="project" value="InterPro"/>
</dbReference>
<dbReference type="GO" id="GO:0020037">
    <property type="term" value="F:heme binding"/>
    <property type="evidence" value="ECO:0007669"/>
    <property type="project" value="InterPro"/>
</dbReference>
<dbReference type="SUPFAM" id="SSF46626">
    <property type="entry name" value="Cytochrome c"/>
    <property type="match status" value="2"/>
</dbReference>
<dbReference type="InterPro" id="IPR036909">
    <property type="entry name" value="Cyt_c-like_dom_sf"/>
</dbReference>
<evidence type="ECO:0000259" key="8">
    <source>
        <dbReference type="PROSITE" id="PS51007"/>
    </source>
</evidence>
<feature type="domain" description="Cytochrome c" evidence="8">
    <location>
        <begin position="225"/>
        <end position="342"/>
    </location>
</feature>
<gene>
    <name evidence="9" type="ORF">GT360_16240</name>
</gene>
<organism evidence="9 10">
    <name type="scientific">Vibrio astriarenae</name>
    <dbReference type="NCBI Taxonomy" id="1481923"/>
    <lineage>
        <taxon>Bacteria</taxon>
        <taxon>Pseudomonadati</taxon>
        <taxon>Pseudomonadota</taxon>
        <taxon>Gammaproteobacteria</taxon>
        <taxon>Vibrionales</taxon>
        <taxon>Vibrionaceae</taxon>
        <taxon>Vibrio</taxon>
    </lineage>
</organism>
<dbReference type="InterPro" id="IPR051395">
    <property type="entry name" value="Cytochrome_c_Peroxidase/MauG"/>
</dbReference>
<protein>
    <submittedName>
        <fullName evidence="9">C-type cytochrome</fullName>
    </submittedName>
</protein>
<evidence type="ECO:0000256" key="6">
    <source>
        <dbReference type="PROSITE-ProRule" id="PRU00433"/>
    </source>
</evidence>
<evidence type="ECO:0000256" key="7">
    <source>
        <dbReference type="SAM" id="MobiDB-lite"/>
    </source>
</evidence>
<dbReference type="Proteomes" id="UP000464262">
    <property type="component" value="Chromosome 2"/>
</dbReference>
<feature type="compositionally biased region" description="Basic and acidic residues" evidence="7">
    <location>
        <begin position="32"/>
        <end position="49"/>
    </location>
</feature>
<dbReference type="PANTHER" id="PTHR30600">
    <property type="entry name" value="CYTOCHROME C PEROXIDASE-RELATED"/>
    <property type="match status" value="1"/>
</dbReference>
<evidence type="ECO:0000313" key="10">
    <source>
        <dbReference type="Proteomes" id="UP000464262"/>
    </source>
</evidence>
<accession>A0A7Z2T860</accession>
<evidence type="ECO:0000256" key="5">
    <source>
        <dbReference type="ARBA" id="ARBA00023004"/>
    </source>
</evidence>
<evidence type="ECO:0000256" key="4">
    <source>
        <dbReference type="ARBA" id="ARBA00023002"/>
    </source>
</evidence>
<evidence type="ECO:0000256" key="1">
    <source>
        <dbReference type="ARBA" id="ARBA00004196"/>
    </source>
</evidence>
<feature type="domain" description="Cytochrome c" evidence="8">
    <location>
        <begin position="76"/>
        <end position="202"/>
    </location>
</feature>
<keyword evidence="3 6" id="KW-0479">Metal-binding</keyword>
<dbReference type="InterPro" id="IPR009056">
    <property type="entry name" value="Cyt_c-like_dom"/>
</dbReference>
<sequence>MIGAVGILVFEGFRSLEHDHSVVASHDDALDAHQHHHQEASSVVHDDHSTAPPVSAFVDPNSPIQPILDLDNIDYAKAKIGWTLFKDPNLSSNNQVSCETCHNLQTNGAELIPVSVGVEGLGERNSLTVFNAVYNYRFFWDGRVNTLEEQLDGPVHNPVEMDSSWEEIKAYVNDSSAYREMFSTAGLDISVDNIVGSIVEFENALTTPNAPFDRYLMGDELAINNAAKRGWEAFQAEGCIACHQGANVGGGMVMQFGYFGQDKTGAERSNDLGRFSTTSKPKDRHLFRVASLRNVAETAPYFHDGKTQSLDDAIKIMGRSQLGRELDQETIVDIKSFLMTLTGDRPTILERLENE</sequence>
<evidence type="ECO:0000256" key="2">
    <source>
        <dbReference type="ARBA" id="ARBA00022617"/>
    </source>
</evidence>
<dbReference type="Pfam" id="PF03150">
    <property type="entry name" value="CCP_MauG"/>
    <property type="match status" value="1"/>
</dbReference>
<dbReference type="PROSITE" id="PS51007">
    <property type="entry name" value="CYTC"/>
    <property type="match status" value="2"/>
</dbReference>
<comment type="subcellular location">
    <subcellularLocation>
        <location evidence="1">Cell envelope</location>
    </subcellularLocation>
</comment>
<evidence type="ECO:0000256" key="3">
    <source>
        <dbReference type="ARBA" id="ARBA00022723"/>
    </source>
</evidence>
<feature type="region of interest" description="Disordered" evidence="7">
    <location>
        <begin position="32"/>
        <end position="52"/>
    </location>
</feature>
<dbReference type="KEGG" id="vas:GT360_16240"/>
<proteinExistence type="predicted"/>
<name>A0A7Z2T860_9VIBR</name>
<dbReference type="PANTHER" id="PTHR30600:SF7">
    <property type="entry name" value="CYTOCHROME C PEROXIDASE-RELATED"/>
    <property type="match status" value="1"/>
</dbReference>
<keyword evidence="10" id="KW-1185">Reference proteome</keyword>
<keyword evidence="2 6" id="KW-0349">Heme</keyword>
<dbReference type="AlphaFoldDB" id="A0A7Z2T860"/>
<dbReference type="GO" id="GO:0046872">
    <property type="term" value="F:metal ion binding"/>
    <property type="evidence" value="ECO:0007669"/>
    <property type="project" value="UniProtKB-KW"/>
</dbReference>
<reference evidence="9 10" key="1">
    <citation type="submission" date="2020-01" db="EMBL/GenBank/DDBJ databases">
        <title>Whole genome and functional gene identification of agarase of Vibrio HN897.</title>
        <authorList>
            <person name="Liu Y."/>
            <person name="Zhao Z."/>
        </authorList>
    </citation>
    <scope>NUCLEOTIDE SEQUENCE [LARGE SCALE GENOMIC DNA]</scope>
    <source>
        <strain evidence="9 10">HN897</strain>
    </source>
</reference>
<dbReference type="Gene3D" id="1.10.760.10">
    <property type="entry name" value="Cytochrome c-like domain"/>
    <property type="match status" value="2"/>
</dbReference>
<keyword evidence="5 6" id="KW-0408">Iron</keyword>
<dbReference type="EMBL" id="CP047476">
    <property type="protein sequence ID" value="QIA66144.1"/>
    <property type="molecule type" value="Genomic_DNA"/>
</dbReference>